<organism evidence="1 2">
    <name type="scientific">Lecanicillium saksenae</name>
    <dbReference type="NCBI Taxonomy" id="468837"/>
    <lineage>
        <taxon>Eukaryota</taxon>
        <taxon>Fungi</taxon>
        <taxon>Dikarya</taxon>
        <taxon>Ascomycota</taxon>
        <taxon>Pezizomycotina</taxon>
        <taxon>Sordariomycetes</taxon>
        <taxon>Hypocreomycetidae</taxon>
        <taxon>Hypocreales</taxon>
        <taxon>Cordycipitaceae</taxon>
        <taxon>Lecanicillium</taxon>
    </lineage>
</organism>
<gene>
    <name evidence="1" type="ORF">NLG97_g7418</name>
</gene>
<accession>A0ACC1QPV2</accession>
<keyword evidence="2" id="KW-1185">Reference proteome</keyword>
<proteinExistence type="predicted"/>
<sequence length="161" mass="17739">MVVLYYAATAPINPSSSASPSLSAAQVWAGLRHKVRHADQFVSSITSCVVDSERGNVVQRRVVVDGSSVETKETCTELAPHKVEYKLEDGTEIVNIVAAGPSGEEDECYLTYSFKWQFPDIKEGSDEEKKMLAEQQKMAQEAVQATIKSIREMVKDGRIKA</sequence>
<reference evidence="1" key="1">
    <citation type="submission" date="2022-07" db="EMBL/GenBank/DDBJ databases">
        <title>Genome Sequence of Lecanicillium saksenae.</title>
        <authorList>
            <person name="Buettner E."/>
        </authorList>
    </citation>
    <scope>NUCLEOTIDE SEQUENCE</scope>
    <source>
        <strain evidence="1">VT-O1</strain>
    </source>
</reference>
<comment type="caution">
    <text evidence="1">The sequence shown here is derived from an EMBL/GenBank/DDBJ whole genome shotgun (WGS) entry which is preliminary data.</text>
</comment>
<dbReference type="Proteomes" id="UP001148737">
    <property type="component" value="Unassembled WGS sequence"/>
</dbReference>
<name>A0ACC1QPV2_9HYPO</name>
<evidence type="ECO:0000313" key="1">
    <source>
        <dbReference type="EMBL" id="KAJ3483003.1"/>
    </source>
</evidence>
<dbReference type="EMBL" id="JANAKD010001131">
    <property type="protein sequence ID" value="KAJ3483003.1"/>
    <property type="molecule type" value="Genomic_DNA"/>
</dbReference>
<evidence type="ECO:0000313" key="2">
    <source>
        <dbReference type="Proteomes" id="UP001148737"/>
    </source>
</evidence>
<protein>
    <submittedName>
        <fullName evidence="1">Uncharacterized protein</fullName>
    </submittedName>
</protein>